<keyword evidence="1" id="KW-0812">Transmembrane</keyword>
<protein>
    <submittedName>
        <fullName evidence="2">Uncharacterized protein</fullName>
    </submittedName>
</protein>
<evidence type="ECO:0000313" key="3">
    <source>
        <dbReference type="Proteomes" id="UP000323819"/>
    </source>
</evidence>
<dbReference type="RefSeq" id="WP_148521442.1">
    <property type="nucleotide sequence ID" value="NZ_VSIJ01000005.1"/>
</dbReference>
<name>A0ABD7SRB1_VIBCL</name>
<sequence>MNSMFNVIANALQLAVFERIATYRTNYLLAAVALLGRGLLIIIAYNFVAYNVENLIWGHGFYNFLDTFLFVYLLVEFFVILFLMWKNQRFADVVRMLA</sequence>
<keyword evidence="1" id="KW-1133">Transmembrane helix</keyword>
<feature type="transmembrane region" description="Helical" evidence="1">
    <location>
        <begin position="68"/>
        <end position="85"/>
    </location>
</feature>
<feature type="transmembrane region" description="Helical" evidence="1">
    <location>
        <begin position="27"/>
        <end position="48"/>
    </location>
</feature>
<keyword evidence="1" id="KW-0472">Membrane</keyword>
<dbReference type="EMBL" id="VSIJ01000005">
    <property type="protein sequence ID" value="TXX67295.1"/>
    <property type="molecule type" value="Genomic_DNA"/>
</dbReference>
<dbReference type="AlphaFoldDB" id="A0ABD7SRB1"/>
<proteinExistence type="predicted"/>
<organism evidence="2 3">
    <name type="scientific">Vibrio cholerae</name>
    <dbReference type="NCBI Taxonomy" id="666"/>
    <lineage>
        <taxon>Bacteria</taxon>
        <taxon>Pseudomonadati</taxon>
        <taxon>Pseudomonadota</taxon>
        <taxon>Gammaproteobacteria</taxon>
        <taxon>Vibrionales</taxon>
        <taxon>Vibrionaceae</taxon>
        <taxon>Vibrio</taxon>
    </lineage>
</organism>
<evidence type="ECO:0000313" key="2">
    <source>
        <dbReference type="EMBL" id="TXX67295.1"/>
    </source>
</evidence>
<dbReference type="Proteomes" id="UP000323819">
    <property type="component" value="Unassembled WGS sequence"/>
</dbReference>
<gene>
    <name evidence="2" type="ORF">FXF03_01600</name>
</gene>
<reference evidence="2 3" key="1">
    <citation type="submission" date="2019-06" db="EMBL/GenBank/DDBJ databases">
        <title>Vibrio cholerae phylogeny based on whole-genome sequencing reveals genetic diversity and population strucutre.</title>
        <authorList>
            <person name="Zhiqiu Y."/>
            <person name="Bin L."/>
            <person name="Lingyan J."/>
        </authorList>
    </citation>
    <scope>NUCLEOTIDE SEQUENCE [LARGE SCALE GENOMIC DNA]</scope>
    <source>
        <strain evidence="2 3">N2814</strain>
    </source>
</reference>
<comment type="caution">
    <text evidence="2">The sequence shown here is derived from an EMBL/GenBank/DDBJ whole genome shotgun (WGS) entry which is preliminary data.</text>
</comment>
<evidence type="ECO:0000256" key="1">
    <source>
        <dbReference type="SAM" id="Phobius"/>
    </source>
</evidence>
<accession>A0ABD7SRB1</accession>